<gene>
    <name evidence="2" type="ORF">EV702DRAFT_1041638</name>
</gene>
<evidence type="ECO:0000313" key="3">
    <source>
        <dbReference type="Proteomes" id="UP000714275"/>
    </source>
</evidence>
<protein>
    <submittedName>
        <fullName evidence="2">Uncharacterized protein</fullName>
    </submittedName>
</protein>
<dbReference type="AlphaFoldDB" id="A0A9P7A3Q6"/>
<dbReference type="EMBL" id="JABBWD010000004">
    <property type="protein sequence ID" value="KAG1781894.1"/>
    <property type="molecule type" value="Genomic_DNA"/>
</dbReference>
<comment type="caution">
    <text evidence="2">The sequence shown here is derived from an EMBL/GenBank/DDBJ whole genome shotgun (WGS) entry which is preliminary data.</text>
</comment>
<name>A0A9P7A3Q6_9AGAM</name>
<evidence type="ECO:0000256" key="1">
    <source>
        <dbReference type="SAM" id="MobiDB-lite"/>
    </source>
</evidence>
<reference evidence="2" key="1">
    <citation type="journal article" date="2020" name="New Phytol.">
        <title>Comparative genomics reveals dynamic genome evolution in host specialist ectomycorrhizal fungi.</title>
        <authorList>
            <person name="Lofgren L.A."/>
            <person name="Nguyen N.H."/>
            <person name="Vilgalys R."/>
            <person name="Ruytinx J."/>
            <person name="Liao H.L."/>
            <person name="Branco S."/>
            <person name="Kuo A."/>
            <person name="LaButti K."/>
            <person name="Lipzen A."/>
            <person name="Andreopoulos W."/>
            <person name="Pangilinan J."/>
            <person name="Riley R."/>
            <person name="Hundley H."/>
            <person name="Na H."/>
            <person name="Barry K."/>
            <person name="Grigoriev I.V."/>
            <person name="Stajich J.E."/>
            <person name="Kennedy P.G."/>
        </authorList>
    </citation>
    <scope>NUCLEOTIDE SEQUENCE</scope>
    <source>
        <strain evidence="2">DOB743</strain>
    </source>
</reference>
<dbReference type="OrthoDB" id="2662521at2759"/>
<proteinExistence type="predicted"/>
<keyword evidence="3" id="KW-1185">Reference proteome</keyword>
<feature type="region of interest" description="Disordered" evidence="1">
    <location>
        <begin position="17"/>
        <end position="43"/>
    </location>
</feature>
<dbReference type="Proteomes" id="UP000714275">
    <property type="component" value="Unassembled WGS sequence"/>
</dbReference>
<accession>A0A9P7A3Q6</accession>
<evidence type="ECO:0000313" key="2">
    <source>
        <dbReference type="EMBL" id="KAG1781894.1"/>
    </source>
</evidence>
<sequence length="294" mass="33041">MSMVDLSAFKGIVSVSEAEEPKMSTPAPPQMARPTSNLQVGTMNSQHHGDVVRGYQMNESSGDDGSEYDPNSCDDSHSVAKRPRKYNPQVVIFFSWGIQADPLVRALAKRAEWDPKEIAAVFRVSLAIIQKTVTNAYVAVNDTVSEDANYYNESEFEKLIMKRPSPTREKKKGRKKQDKMFAKRFIQASPVPRKQRLFAAPPASVPMEVEPNPNTARGIFRMFRDEATLVHGGKVHSILEEIGIEDDETMLAVLTMDDERLNGMLQEAKRLNLVEKFSVIQAMRNFGKNHQIAK</sequence>
<feature type="region of interest" description="Disordered" evidence="1">
    <location>
        <begin position="55"/>
        <end position="81"/>
    </location>
</feature>
<organism evidence="2 3">
    <name type="scientific">Suillus placidus</name>
    <dbReference type="NCBI Taxonomy" id="48579"/>
    <lineage>
        <taxon>Eukaryota</taxon>
        <taxon>Fungi</taxon>
        <taxon>Dikarya</taxon>
        <taxon>Basidiomycota</taxon>
        <taxon>Agaricomycotina</taxon>
        <taxon>Agaricomycetes</taxon>
        <taxon>Agaricomycetidae</taxon>
        <taxon>Boletales</taxon>
        <taxon>Suillineae</taxon>
        <taxon>Suillaceae</taxon>
        <taxon>Suillus</taxon>
    </lineage>
</organism>
<feature type="compositionally biased region" description="Polar residues" evidence="1">
    <location>
        <begin position="33"/>
        <end position="43"/>
    </location>
</feature>